<evidence type="ECO:0000256" key="4">
    <source>
        <dbReference type="ARBA" id="ARBA00022692"/>
    </source>
</evidence>
<evidence type="ECO:0000313" key="11">
    <source>
        <dbReference type="Proteomes" id="UP000515307"/>
    </source>
</evidence>
<name>A0A7G7BFV7_9ACTN</name>
<organism evidence="10 11">
    <name type="scientific">Streptomyces finlayi</name>
    <dbReference type="NCBI Taxonomy" id="67296"/>
    <lineage>
        <taxon>Bacteria</taxon>
        <taxon>Bacillati</taxon>
        <taxon>Actinomycetota</taxon>
        <taxon>Actinomycetes</taxon>
        <taxon>Kitasatosporales</taxon>
        <taxon>Streptomycetaceae</taxon>
        <taxon>Streptomyces</taxon>
    </lineage>
</organism>
<dbReference type="Pfam" id="PF02397">
    <property type="entry name" value="Bac_transf"/>
    <property type="match status" value="1"/>
</dbReference>
<feature type="region of interest" description="Disordered" evidence="7">
    <location>
        <begin position="1"/>
        <end position="31"/>
    </location>
</feature>
<dbReference type="AlphaFoldDB" id="A0A7G7BFV7"/>
<proteinExistence type="inferred from homology"/>
<dbReference type="PANTHER" id="PTHR30576:SF10">
    <property type="entry name" value="SLL5057 PROTEIN"/>
    <property type="match status" value="1"/>
</dbReference>
<feature type="transmembrane region" description="Helical" evidence="8">
    <location>
        <begin position="124"/>
        <end position="143"/>
    </location>
</feature>
<evidence type="ECO:0000256" key="2">
    <source>
        <dbReference type="ARBA" id="ARBA00006464"/>
    </source>
</evidence>
<keyword evidence="11" id="KW-1185">Reference proteome</keyword>
<comment type="similarity">
    <text evidence="2">Belongs to the bacterial sugar transferase family.</text>
</comment>
<dbReference type="KEGG" id="sfiy:F0344_06025"/>
<feature type="domain" description="Bacterial sugar transferase" evidence="9">
    <location>
        <begin position="322"/>
        <end position="509"/>
    </location>
</feature>
<feature type="region of interest" description="Disordered" evidence="7">
    <location>
        <begin position="39"/>
        <end position="58"/>
    </location>
</feature>
<evidence type="ECO:0000256" key="6">
    <source>
        <dbReference type="ARBA" id="ARBA00023136"/>
    </source>
</evidence>
<evidence type="ECO:0000256" key="5">
    <source>
        <dbReference type="ARBA" id="ARBA00022989"/>
    </source>
</evidence>
<feature type="compositionally biased region" description="Basic and acidic residues" evidence="7">
    <location>
        <begin position="43"/>
        <end position="52"/>
    </location>
</feature>
<dbReference type="Proteomes" id="UP000515307">
    <property type="component" value="Chromosome"/>
</dbReference>
<evidence type="ECO:0000256" key="3">
    <source>
        <dbReference type="ARBA" id="ARBA00022679"/>
    </source>
</evidence>
<dbReference type="RefSeq" id="WP_185297782.1">
    <property type="nucleotide sequence ID" value="NZ_CP045702.1"/>
</dbReference>
<evidence type="ECO:0000256" key="1">
    <source>
        <dbReference type="ARBA" id="ARBA00004141"/>
    </source>
</evidence>
<evidence type="ECO:0000256" key="8">
    <source>
        <dbReference type="SAM" id="Phobius"/>
    </source>
</evidence>
<dbReference type="PANTHER" id="PTHR30576">
    <property type="entry name" value="COLANIC BIOSYNTHESIS UDP-GLUCOSE LIPID CARRIER TRANSFERASE"/>
    <property type="match status" value="1"/>
</dbReference>
<feature type="transmembrane region" description="Helical" evidence="8">
    <location>
        <begin position="149"/>
        <end position="168"/>
    </location>
</feature>
<evidence type="ECO:0000259" key="9">
    <source>
        <dbReference type="Pfam" id="PF02397"/>
    </source>
</evidence>
<feature type="compositionally biased region" description="Low complexity" evidence="7">
    <location>
        <begin position="22"/>
        <end position="31"/>
    </location>
</feature>
<protein>
    <submittedName>
        <fullName evidence="10">Exopolysaccharide biosynthesis polyprenyl glycosylphosphotransferase</fullName>
    </submittedName>
</protein>
<dbReference type="GO" id="GO:0016780">
    <property type="term" value="F:phosphotransferase activity, for other substituted phosphate groups"/>
    <property type="evidence" value="ECO:0007669"/>
    <property type="project" value="TreeGrafter"/>
</dbReference>
<evidence type="ECO:0000313" key="10">
    <source>
        <dbReference type="EMBL" id="QNE74222.1"/>
    </source>
</evidence>
<dbReference type="GO" id="GO:0016020">
    <property type="term" value="C:membrane"/>
    <property type="evidence" value="ECO:0007669"/>
    <property type="project" value="UniProtKB-SubCell"/>
</dbReference>
<feature type="transmembrane region" description="Helical" evidence="8">
    <location>
        <begin position="330"/>
        <end position="350"/>
    </location>
</feature>
<keyword evidence="5 8" id="KW-1133">Transmembrane helix</keyword>
<keyword evidence="6 8" id="KW-0472">Membrane</keyword>
<comment type="subcellular location">
    <subcellularLocation>
        <location evidence="1">Membrane</location>
        <topology evidence="1">Multi-pass membrane protein</topology>
    </subcellularLocation>
</comment>
<gene>
    <name evidence="10" type="ORF">F0344_06025</name>
</gene>
<sequence>MGHVEIPDTDISGQIGLTGAPRTRTAASRSRNAALEQLWRTPTAERAHPERPRSRKRPGRHFPLLLLADVLGLGGPAWLVQEAGDQPAPLITASLSALAWAVVRSARGRYAQRLPGSTGGASVATGDWLLLLGVLAVLLTVSGQSLDPAVAVMALVPGLALTLLISGLRQWTAYARRRLVVRRVLVVGHAAGVDRAVNLLNSLKDHTYTVAAAIPVGTTALSCEAPVPGRLAATPAEDDLSTVLGGAFAHDADLVLVAPGPELAEERLRRLSWGLHDSGVPLCVLSAVSETAASRVRLSSVAGLTLLHIAPPLRSGPQPLLKTLVDRTGAVFGLLSLAPLLLVIAMAVRLTSPGPVFHRQTRHGLHSRPFTMWKFRTMVVDAETRKAQLGAANEAEGPMFKMRSDPRVTRVGRTLRRASLDELPQLINVLRGEMSLVGPRPPLPEEVSRYDEREHRRLAVKPGLTGLWQVSGRSDLSWQETVSLDLWYVDNWTVAADMGLLARTLRAVTNGRGAY</sequence>
<keyword evidence="4 8" id="KW-0812">Transmembrane</keyword>
<evidence type="ECO:0000256" key="7">
    <source>
        <dbReference type="SAM" id="MobiDB-lite"/>
    </source>
</evidence>
<dbReference type="InterPro" id="IPR003362">
    <property type="entry name" value="Bact_transf"/>
</dbReference>
<dbReference type="EMBL" id="CP045702">
    <property type="protein sequence ID" value="QNE74222.1"/>
    <property type="molecule type" value="Genomic_DNA"/>
</dbReference>
<reference evidence="11" key="1">
    <citation type="submission" date="2019-10" db="EMBL/GenBank/DDBJ databases">
        <title>Antimicrobial potential of Antarctic Bacteria.</title>
        <authorList>
            <person name="Benaud N."/>
            <person name="Edwards R.J."/>
            <person name="Ferrari B.C."/>
        </authorList>
    </citation>
    <scope>NUCLEOTIDE SEQUENCE [LARGE SCALE GENOMIC DNA]</scope>
    <source>
        <strain evidence="11">NBSH44</strain>
    </source>
</reference>
<accession>A0A7G7BFV7</accession>
<dbReference type="InterPro" id="IPR017475">
    <property type="entry name" value="EPS_sugar_tfrase"/>
</dbReference>
<keyword evidence="3 10" id="KW-0808">Transferase</keyword>
<dbReference type="NCBIfam" id="TIGR03025">
    <property type="entry name" value="EPS_sugtrans"/>
    <property type="match status" value="1"/>
</dbReference>